<dbReference type="GO" id="GO:0022857">
    <property type="term" value="F:transmembrane transporter activity"/>
    <property type="evidence" value="ECO:0007669"/>
    <property type="project" value="TreeGrafter"/>
</dbReference>
<sequence length="413" mass="42917">MRRIDLVGFAAGAIAAHPMRSALTSLGVVIGVAAVVMMTSIGLGAQQRVTSAIGGLGSNLLIIQPGASRGPGGGFVSQGAGTGMTLTDGDAAAIAAQVDGAVAVAPGVRGAAQLAAEGANWSTRVEGVTPDYLLARDLTIAEGRMFDENEARQGRKVIVIGQTIANELFGPDSDPIGKRIRVGSVPFEVIGLLASKGQSGFGQDQDDIVLGPLQAVRSRVVGRRVKGDNVQTIYVKAASADDLDRVQEDVSNLLRERHRIRPGAEDDFSVQNMASIMEAMQASVKTFTGLLAAVAAVSLVVGGVGIMNIMLVAVTERTREIGLRMAVGARRNDVLFQFALEAITLSVIGGAIGLLLGVGGAFLMAKLGDWPVAIAPWSIPVSLGFSMLVGLVFGAYPSWRAARLDPIEALRRE</sequence>
<proteinExistence type="inferred from homology"/>
<keyword evidence="2" id="KW-1003">Cell membrane</keyword>
<accession>A0A2D2AXH1</accession>
<feature type="domain" description="MacB-like periplasmic core" evidence="9">
    <location>
        <begin position="21"/>
        <end position="252"/>
    </location>
</feature>
<dbReference type="InterPro" id="IPR025857">
    <property type="entry name" value="MacB_PCD"/>
</dbReference>
<dbReference type="PANTHER" id="PTHR30572:SF4">
    <property type="entry name" value="ABC TRANSPORTER PERMEASE YTRF"/>
    <property type="match status" value="1"/>
</dbReference>
<dbReference type="OrthoDB" id="9770036at2"/>
<feature type="transmembrane region" description="Helical" evidence="7">
    <location>
        <begin position="377"/>
        <end position="396"/>
    </location>
</feature>
<dbReference type="EMBL" id="CP024201">
    <property type="protein sequence ID" value="ATQ42709.1"/>
    <property type="molecule type" value="Genomic_DNA"/>
</dbReference>
<keyword evidence="3 7" id="KW-0812">Transmembrane</keyword>
<evidence type="ECO:0000256" key="2">
    <source>
        <dbReference type="ARBA" id="ARBA00022475"/>
    </source>
</evidence>
<evidence type="ECO:0000313" key="10">
    <source>
        <dbReference type="EMBL" id="ATQ42709.1"/>
    </source>
</evidence>
<evidence type="ECO:0000256" key="4">
    <source>
        <dbReference type="ARBA" id="ARBA00022989"/>
    </source>
</evidence>
<dbReference type="Pfam" id="PF02687">
    <property type="entry name" value="FtsX"/>
    <property type="match status" value="1"/>
</dbReference>
<dbReference type="KEGG" id="cmb:CSW64_09940"/>
<dbReference type="GO" id="GO:0005886">
    <property type="term" value="C:plasma membrane"/>
    <property type="evidence" value="ECO:0007669"/>
    <property type="project" value="UniProtKB-SubCell"/>
</dbReference>
<comment type="subcellular location">
    <subcellularLocation>
        <location evidence="1">Cell membrane</location>
        <topology evidence="1">Multi-pass membrane protein</topology>
    </subcellularLocation>
</comment>
<evidence type="ECO:0000259" key="8">
    <source>
        <dbReference type="Pfam" id="PF02687"/>
    </source>
</evidence>
<feature type="domain" description="ABC3 transporter permease C-terminal" evidence="8">
    <location>
        <begin position="293"/>
        <end position="406"/>
    </location>
</feature>
<protein>
    <submittedName>
        <fullName evidence="10">Multidrug ABC transporter substrate-binding protein</fullName>
    </submittedName>
</protein>
<dbReference type="RefSeq" id="WP_099621963.1">
    <property type="nucleotide sequence ID" value="NZ_CP024201.1"/>
</dbReference>
<gene>
    <name evidence="10" type="ORF">CSW64_09940</name>
</gene>
<comment type="similarity">
    <text evidence="6">Belongs to the ABC-4 integral membrane protein family.</text>
</comment>
<evidence type="ECO:0000256" key="7">
    <source>
        <dbReference type="SAM" id="Phobius"/>
    </source>
</evidence>
<dbReference type="InterPro" id="IPR050250">
    <property type="entry name" value="Macrolide_Exporter_MacB"/>
</dbReference>
<dbReference type="Pfam" id="PF12704">
    <property type="entry name" value="MacB_PCD"/>
    <property type="match status" value="1"/>
</dbReference>
<keyword evidence="5 7" id="KW-0472">Membrane</keyword>
<feature type="transmembrane region" description="Helical" evidence="7">
    <location>
        <begin position="290"/>
        <end position="314"/>
    </location>
</feature>
<evidence type="ECO:0000313" key="11">
    <source>
        <dbReference type="Proteomes" id="UP000228945"/>
    </source>
</evidence>
<feature type="transmembrane region" description="Helical" evidence="7">
    <location>
        <begin position="335"/>
        <end position="365"/>
    </location>
</feature>
<reference evidence="10 11" key="1">
    <citation type="submission" date="2017-10" db="EMBL/GenBank/DDBJ databases">
        <title>Genome sequence of Caulobacter mirabilis FWC38.</title>
        <authorList>
            <person name="Fiebig A."/>
            <person name="Crosson S."/>
        </authorList>
    </citation>
    <scope>NUCLEOTIDE SEQUENCE [LARGE SCALE GENOMIC DNA]</scope>
    <source>
        <strain evidence="10 11">FWC 38</strain>
    </source>
</reference>
<evidence type="ECO:0000259" key="9">
    <source>
        <dbReference type="Pfam" id="PF12704"/>
    </source>
</evidence>
<evidence type="ECO:0000256" key="5">
    <source>
        <dbReference type="ARBA" id="ARBA00023136"/>
    </source>
</evidence>
<evidence type="ECO:0000256" key="1">
    <source>
        <dbReference type="ARBA" id="ARBA00004651"/>
    </source>
</evidence>
<organism evidence="10 11">
    <name type="scientific">Caulobacter mirabilis</name>
    <dbReference type="NCBI Taxonomy" id="69666"/>
    <lineage>
        <taxon>Bacteria</taxon>
        <taxon>Pseudomonadati</taxon>
        <taxon>Pseudomonadota</taxon>
        <taxon>Alphaproteobacteria</taxon>
        <taxon>Caulobacterales</taxon>
        <taxon>Caulobacteraceae</taxon>
        <taxon>Caulobacter</taxon>
    </lineage>
</organism>
<dbReference type="Proteomes" id="UP000228945">
    <property type="component" value="Chromosome"/>
</dbReference>
<name>A0A2D2AXH1_9CAUL</name>
<evidence type="ECO:0000256" key="3">
    <source>
        <dbReference type="ARBA" id="ARBA00022692"/>
    </source>
</evidence>
<dbReference type="AlphaFoldDB" id="A0A2D2AXH1"/>
<keyword evidence="4 7" id="KW-1133">Transmembrane helix</keyword>
<dbReference type="InterPro" id="IPR003838">
    <property type="entry name" value="ABC3_permease_C"/>
</dbReference>
<dbReference type="PANTHER" id="PTHR30572">
    <property type="entry name" value="MEMBRANE COMPONENT OF TRANSPORTER-RELATED"/>
    <property type="match status" value="1"/>
</dbReference>
<evidence type="ECO:0000256" key="6">
    <source>
        <dbReference type="ARBA" id="ARBA00038076"/>
    </source>
</evidence>
<keyword evidence="11" id="KW-1185">Reference proteome</keyword>